<dbReference type="SUPFAM" id="SSF52172">
    <property type="entry name" value="CheY-like"/>
    <property type="match status" value="1"/>
</dbReference>
<feature type="modified residue" description="4-aspartylphosphate" evidence="1">
    <location>
        <position position="63"/>
    </location>
</feature>
<dbReference type="InterPro" id="IPR001789">
    <property type="entry name" value="Sig_transdc_resp-reg_receiver"/>
</dbReference>
<protein>
    <submittedName>
        <fullName evidence="3">Transcriptional regulator</fullName>
    </submittedName>
</protein>
<organism evidence="3 4">
    <name type="scientific">Salegentibacter mishustinae</name>
    <dbReference type="NCBI Taxonomy" id="270918"/>
    <lineage>
        <taxon>Bacteria</taxon>
        <taxon>Pseudomonadati</taxon>
        <taxon>Bacteroidota</taxon>
        <taxon>Flavobacteriia</taxon>
        <taxon>Flavobacteriales</taxon>
        <taxon>Flavobacteriaceae</taxon>
        <taxon>Salegentibacter</taxon>
    </lineage>
</organism>
<dbReference type="GO" id="GO:0000160">
    <property type="term" value="P:phosphorelay signal transduction system"/>
    <property type="evidence" value="ECO:0007669"/>
    <property type="project" value="InterPro"/>
</dbReference>
<dbReference type="RefSeq" id="WP_057482376.1">
    <property type="nucleotide sequence ID" value="NZ_BMWR01000004.1"/>
</dbReference>
<dbReference type="InterPro" id="IPR011006">
    <property type="entry name" value="CheY-like_superfamily"/>
</dbReference>
<dbReference type="PANTHER" id="PTHR44520:SF2">
    <property type="entry name" value="RESPONSE REGULATOR RCP1"/>
    <property type="match status" value="1"/>
</dbReference>
<dbReference type="SMART" id="SM00448">
    <property type="entry name" value="REC"/>
    <property type="match status" value="1"/>
</dbReference>
<evidence type="ECO:0000259" key="2">
    <source>
        <dbReference type="PROSITE" id="PS50110"/>
    </source>
</evidence>
<dbReference type="AlphaFoldDB" id="A0A0Q9Z4A4"/>
<keyword evidence="1" id="KW-0597">Phosphoprotein</keyword>
<evidence type="ECO:0000256" key="1">
    <source>
        <dbReference type="PROSITE-ProRule" id="PRU00169"/>
    </source>
</evidence>
<reference evidence="3" key="1">
    <citation type="submission" date="2015-10" db="EMBL/GenBank/DDBJ databases">
        <title>Draft genome sequence of Salegentibacter mishustinae KCTC 12263.</title>
        <authorList>
            <person name="Lin W."/>
            <person name="Zheng Q."/>
        </authorList>
    </citation>
    <scope>NUCLEOTIDE SEQUENCE [LARGE SCALE GENOMIC DNA]</scope>
    <source>
        <strain evidence="3">KCTC 12263</strain>
    </source>
</reference>
<sequence>MKKINLACIIEDDPVHQMLTQKYVKLTGLVDNLMVCKNGKEAYNLLSSLITTGEPVPEVILLDLNMPVWDGWQFLEEFLKIPIEQKITIFILTSSINEDDFIKAEMFNLSSNYLIKPIKVDKLKTVLSEI</sequence>
<dbReference type="Proteomes" id="UP000051643">
    <property type="component" value="Unassembled WGS sequence"/>
</dbReference>
<dbReference type="EMBL" id="LKTP01000034">
    <property type="protein sequence ID" value="KRG27702.1"/>
    <property type="molecule type" value="Genomic_DNA"/>
</dbReference>
<dbReference type="OrthoDB" id="673128at2"/>
<dbReference type="Gene3D" id="3.40.50.2300">
    <property type="match status" value="1"/>
</dbReference>
<accession>A0A0Q9Z4A4</accession>
<keyword evidence="4" id="KW-1185">Reference proteome</keyword>
<dbReference type="InterPro" id="IPR052893">
    <property type="entry name" value="TCS_response_regulator"/>
</dbReference>
<evidence type="ECO:0000313" key="3">
    <source>
        <dbReference type="EMBL" id="KRG27702.1"/>
    </source>
</evidence>
<dbReference type="PROSITE" id="PS50110">
    <property type="entry name" value="RESPONSE_REGULATORY"/>
    <property type="match status" value="1"/>
</dbReference>
<dbReference type="Pfam" id="PF00072">
    <property type="entry name" value="Response_reg"/>
    <property type="match status" value="1"/>
</dbReference>
<feature type="domain" description="Response regulatory" evidence="2">
    <location>
        <begin position="6"/>
        <end position="130"/>
    </location>
</feature>
<dbReference type="STRING" id="270918.APR42_08055"/>
<dbReference type="PANTHER" id="PTHR44520">
    <property type="entry name" value="RESPONSE REGULATOR RCP1-RELATED"/>
    <property type="match status" value="1"/>
</dbReference>
<comment type="caution">
    <text evidence="3">The sequence shown here is derived from an EMBL/GenBank/DDBJ whole genome shotgun (WGS) entry which is preliminary data.</text>
</comment>
<name>A0A0Q9Z4A4_9FLAO</name>
<gene>
    <name evidence="3" type="ORF">APR42_08055</name>
</gene>
<proteinExistence type="predicted"/>
<evidence type="ECO:0000313" key="4">
    <source>
        <dbReference type="Proteomes" id="UP000051643"/>
    </source>
</evidence>